<evidence type="ECO:0000256" key="8">
    <source>
        <dbReference type="ARBA" id="ARBA00022801"/>
    </source>
</evidence>
<feature type="domain" description="PA" evidence="14">
    <location>
        <begin position="76"/>
        <end position="156"/>
    </location>
</feature>
<protein>
    <submittedName>
        <fullName evidence="16">Signal peptide peptidase-like 3</fullName>
    </submittedName>
</protein>
<accession>A0A9R0JAX4</accession>
<evidence type="ECO:0000313" key="16">
    <source>
        <dbReference type="RefSeq" id="XP_021863822.1"/>
    </source>
</evidence>
<comment type="function">
    <text evidence="1">Intramembrane-cleaving aspartic protease (I-CLiP) that cleaves type II membrane signal peptides in the hydrophobic plane of the membrane.</text>
</comment>
<organism evidence="15 16">
    <name type="scientific">Spinacia oleracea</name>
    <name type="common">Spinach</name>
    <dbReference type="NCBI Taxonomy" id="3562"/>
    <lineage>
        <taxon>Eukaryota</taxon>
        <taxon>Viridiplantae</taxon>
        <taxon>Streptophyta</taxon>
        <taxon>Embryophyta</taxon>
        <taxon>Tracheophyta</taxon>
        <taxon>Spermatophyta</taxon>
        <taxon>Magnoliopsida</taxon>
        <taxon>eudicotyledons</taxon>
        <taxon>Gunneridae</taxon>
        <taxon>Pentapetalae</taxon>
        <taxon>Caryophyllales</taxon>
        <taxon>Chenopodiaceae</taxon>
        <taxon>Chenopodioideae</taxon>
        <taxon>Anserineae</taxon>
        <taxon>Spinacia</taxon>
    </lineage>
</organism>
<feature type="transmembrane region" description="Helical" evidence="12">
    <location>
        <begin position="236"/>
        <end position="258"/>
    </location>
</feature>
<feature type="transmembrane region" description="Helical" evidence="12">
    <location>
        <begin position="420"/>
        <end position="439"/>
    </location>
</feature>
<dbReference type="PANTHER" id="PTHR12174:SF90">
    <property type="entry name" value="SIGNAL PEPTIDE PEPTIDASE-LIKE 3"/>
    <property type="match status" value="1"/>
</dbReference>
<keyword evidence="5 12" id="KW-0812">Transmembrane</keyword>
<feature type="transmembrane region" description="Helical" evidence="12">
    <location>
        <begin position="451"/>
        <end position="473"/>
    </location>
</feature>
<dbReference type="InterPro" id="IPR007369">
    <property type="entry name" value="Peptidase_A22B_SPP"/>
</dbReference>
<evidence type="ECO:0000313" key="15">
    <source>
        <dbReference type="Proteomes" id="UP000813463"/>
    </source>
</evidence>
<evidence type="ECO:0000256" key="13">
    <source>
        <dbReference type="SAM" id="SignalP"/>
    </source>
</evidence>
<evidence type="ECO:0000256" key="2">
    <source>
        <dbReference type="ARBA" id="ARBA00004337"/>
    </source>
</evidence>
<keyword evidence="10 12" id="KW-0472">Membrane</keyword>
<dbReference type="Pfam" id="PF02225">
    <property type="entry name" value="PA"/>
    <property type="match status" value="1"/>
</dbReference>
<dbReference type="SMART" id="SM00730">
    <property type="entry name" value="PSN"/>
    <property type="match status" value="1"/>
</dbReference>
<reference evidence="15" key="1">
    <citation type="journal article" date="2021" name="Nat. Commun.">
        <title>Genomic analyses provide insights into spinach domestication and the genetic basis of agronomic traits.</title>
        <authorList>
            <person name="Cai X."/>
            <person name="Sun X."/>
            <person name="Xu C."/>
            <person name="Sun H."/>
            <person name="Wang X."/>
            <person name="Ge C."/>
            <person name="Zhang Z."/>
            <person name="Wang Q."/>
            <person name="Fei Z."/>
            <person name="Jiao C."/>
            <person name="Wang Q."/>
        </authorList>
    </citation>
    <scope>NUCLEOTIDE SEQUENCE [LARGE SCALE GENOMIC DNA]</scope>
    <source>
        <strain evidence="15">cv. Varoflay</strain>
    </source>
</reference>
<evidence type="ECO:0000256" key="4">
    <source>
        <dbReference type="ARBA" id="ARBA00022670"/>
    </source>
</evidence>
<dbReference type="GO" id="GO:0010008">
    <property type="term" value="C:endosome membrane"/>
    <property type="evidence" value="ECO:0007669"/>
    <property type="project" value="UniProtKB-SubCell"/>
</dbReference>
<dbReference type="InterPro" id="IPR003137">
    <property type="entry name" value="PA_domain"/>
</dbReference>
<evidence type="ECO:0000256" key="10">
    <source>
        <dbReference type="ARBA" id="ARBA00023136"/>
    </source>
</evidence>
<keyword evidence="7" id="KW-0967">Endosome</keyword>
<evidence type="ECO:0000256" key="9">
    <source>
        <dbReference type="ARBA" id="ARBA00022989"/>
    </source>
</evidence>
<dbReference type="GeneID" id="110802684"/>
<dbReference type="OrthoDB" id="29661at2759"/>
<dbReference type="InterPro" id="IPR006639">
    <property type="entry name" value="Preselin/SPP"/>
</dbReference>
<dbReference type="GO" id="GO:0098554">
    <property type="term" value="C:cytoplasmic side of endoplasmic reticulum membrane"/>
    <property type="evidence" value="ECO:0000318"/>
    <property type="project" value="GO_Central"/>
</dbReference>
<feature type="chain" id="PRO_5040447287" evidence="13">
    <location>
        <begin position="24"/>
        <end position="521"/>
    </location>
</feature>
<comment type="subcellular location">
    <subcellularLocation>
        <location evidence="2">Endosome membrane</location>
        <topology evidence="2">Multi-pass membrane protein</topology>
    </subcellularLocation>
</comment>
<dbReference type="AlphaFoldDB" id="A0A9R0JAX4"/>
<feature type="transmembrane region" description="Helical" evidence="12">
    <location>
        <begin position="308"/>
        <end position="327"/>
    </location>
</feature>
<comment type="similarity">
    <text evidence="3">Belongs to the peptidase A22B family.</text>
</comment>
<keyword evidence="4" id="KW-0645">Protease</keyword>
<keyword evidence="11" id="KW-0325">Glycoprotein</keyword>
<evidence type="ECO:0000256" key="3">
    <source>
        <dbReference type="ARBA" id="ARBA00006859"/>
    </source>
</evidence>
<evidence type="ECO:0000256" key="11">
    <source>
        <dbReference type="ARBA" id="ARBA00023180"/>
    </source>
</evidence>
<keyword evidence="6 13" id="KW-0732">Signal</keyword>
<dbReference type="FunFam" id="3.50.30.30:FF:000007">
    <property type="entry name" value="Signal peptide peptidase-like 3"/>
    <property type="match status" value="1"/>
</dbReference>
<dbReference type="GO" id="GO:0042500">
    <property type="term" value="F:aspartic endopeptidase activity, intramembrane cleaving"/>
    <property type="evidence" value="ECO:0000318"/>
    <property type="project" value="GO_Central"/>
</dbReference>
<keyword evidence="9 12" id="KW-1133">Transmembrane helix</keyword>
<feature type="signal peptide" evidence="13">
    <location>
        <begin position="1"/>
        <end position="23"/>
    </location>
</feature>
<evidence type="ECO:0000256" key="5">
    <source>
        <dbReference type="ARBA" id="ARBA00022692"/>
    </source>
</evidence>
<evidence type="ECO:0000259" key="14">
    <source>
        <dbReference type="Pfam" id="PF02225"/>
    </source>
</evidence>
<evidence type="ECO:0000256" key="6">
    <source>
        <dbReference type="ARBA" id="ARBA00022729"/>
    </source>
</evidence>
<gene>
    <name evidence="16" type="primary">LOC110802684</name>
</gene>
<keyword evidence="15" id="KW-1185">Reference proteome</keyword>
<dbReference type="GO" id="GO:0033619">
    <property type="term" value="P:membrane protein proteolysis"/>
    <property type="evidence" value="ECO:0000318"/>
    <property type="project" value="GO_Central"/>
</dbReference>
<reference evidence="16" key="2">
    <citation type="submission" date="2025-08" db="UniProtKB">
        <authorList>
            <consortium name="RefSeq"/>
        </authorList>
    </citation>
    <scope>IDENTIFICATION</scope>
    <source>
        <tissue evidence="16">Leaf</tissue>
    </source>
</reference>
<feature type="transmembrane region" description="Helical" evidence="12">
    <location>
        <begin position="264"/>
        <end position="288"/>
    </location>
</feature>
<dbReference type="KEGG" id="soe:110802684"/>
<dbReference type="RefSeq" id="XP_021863822.1">
    <property type="nucleotide sequence ID" value="XM_022008130.2"/>
</dbReference>
<evidence type="ECO:0000256" key="7">
    <source>
        <dbReference type="ARBA" id="ARBA00022753"/>
    </source>
</evidence>
<evidence type="ECO:0000256" key="1">
    <source>
        <dbReference type="ARBA" id="ARBA00003012"/>
    </source>
</evidence>
<dbReference type="SUPFAM" id="SSF52025">
    <property type="entry name" value="PA domain"/>
    <property type="match status" value="1"/>
</dbReference>
<dbReference type="GO" id="GO:0005765">
    <property type="term" value="C:lysosomal membrane"/>
    <property type="evidence" value="ECO:0000318"/>
    <property type="project" value="GO_Central"/>
</dbReference>
<keyword evidence="8" id="KW-0378">Hydrolase</keyword>
<evidence type="ECO:0000256" key="12">
    <source>
        <dbReference type="SAM" id="Phobius"/>
    </source>
</evidence>
<dbReference type="InterPro" id="IPR046450">
    <property type="entry name" value="PA_dom_sf"/>
</dbReference>
<dbReference type="PANTHER" id="PTHR12174">
    <property type="entry name" value="SIGNAL PEPTIDE PEPTIDASE"/>
    <property type="match status" value="1"/>
</dbReference>
<feature type="transmembrane region" description="Helical" evidence="12">
    <location>
        <begin position="479"/>
        <end position="497"/>
    </location>
</feature>
<dbReference type="GO" id="GO:0030660">
    <property type="term" value="C:Golgi-associated vesicle membrane"/>
    <property type="evidence" value="ECO:0000318"/>
    <property type="project" value="GO_Central"/>
</dbReference>
<dbReference type="Proteomes" id="UP000813463">
    <property type="component" value="Chromosome 5"/>
</dbReference>
<name>A0A9R0JAX4_SPIOL</name>
<feature type="transmembrane region" description="Helical" evidence="12">
    <location>
        <begin position="360"/>
        <end position="378"/>
    </location>
</feature>
<sequence>MAIHLRLKAILLFFVVNFAFAFAADDAVSSKCSNKARKIAVEYWIDGVGKGVLSAINSKFGPYPSLEEKSSRLPAVMMNPLNGCSNFSVKASESVALSTRGDCEFTTKAKVAQSGGAAALVIINNLEGLDEMACSKNETDLNITIPVVMISKFGGDILGKAVEAGNRVELRIYLLKRSVIDLSNSLVWFISLATLIAASVWPDLCGHEQTDERYDELSPKESSAPKDEAELDTLDINVVGAIVFVIAASAFLLLLYFFMSSWFVKVLIIMFLIGGSEGMFYCFTSVVLRRCGNARQIHIKLPLVGDLYVIRSLVWLACFGFAIFWMVTRSRSYSWIGQDILGICFMIRVLQMIRLPNIKVATALLCCAFFYDIFWVFISQRIFQQSVMVAVASGQNSGGENLPMLLRIPRFYDPFKGYDMIGFGDILFPGLLVSFCYRYDKAHKKGLFRGYFFWLVVGYGVGLIFTYVALYLMEEGQPALLYLVPCTLGVATILGFCRGEMKDLWNCEPESDVKVQQSAEA</sequence>
<dbReference type="Pfam" id="PF04258">
    <property type="entry name" value="Peptidase_A22B"/>
    <property type="match status" value="1"/>
</dbReference>
<dbReference type="GO" id="GO:0098553">
    <property type="term" value="C:lumenal side of endoplasmic reticulum membrane"/>
    <property type="evidence" value="ECO:0000318"/>
    <property type="project" value="GO_Central"/>
</dbReference>
<dbReference type="Gene3D" id="3.50.30.30">
    <property type="match status" value="1"/>
</dbReference>
<feature type="transmembrane region" description="Helical" evidence="12">
    <location>
        <begin position="186"/>
        <end position="204"/>
    </location>
</feature>
<proteinExistence type="inferred from homology"/>